<dbReference type="RefSeq" id="WP_281489415.1">
    <property type="nucleotide sequence ID" value="NZ_JASATX010000006.1"/>
</dbReference>
<protein>
    <submittedName>
        <fullName evidence="3">SDR family oxidoreductase</fullName>
        <ecNumber evidence="3">1.1.-.-</ecNumber>
    </submittedName>
</protein>
<dbReference type="FunFam" id="3.40.50.720:FF:000084">
    <property type="entry name" value="Short-chain dehydrogenase reductase"/>
    <property type="match status" value="1"/>
</dbReference>
<evidence type="ECO:0000256" key="2">
    <source>
        <dbReference type="ARBA" id="ARBA00023002"/>
    </source>
</evidence>
<dbReference type="InterPro" id="IPR020904">
    <property type="entry name" value="Sc_DH/Rdtase_CS"/>
</dbReference>
<evidence type="ECO:0000256" key="1">
    <source>
        <dbReference type="ARBA" id="ARBA00006484"/>
    </source>
</evidence>
<sequence length="266" mass="28113">MTSTQAAAPPPWSPSNPWADLQGALCVITGAGGGLGRGIVRMMVDVGASVLATDVDPAALQELRSEIASDRLHTQQVDVTDAADFAACEERVRAIGLPLALWVNNAGVILRKPAEGVTDADWDRVFDINARSVLVGSQAAYRVFTQQGRGGSIVNLASVVAWKTMEGRVLYGTSKAAVVQLTRQLAVEWGRHGIRVNAIAPGIVLTPISHLWNASDDERQATIDQTPLRRLGEIDDIARGVLMLASGLTGYVTGQTLVIDGGLTLG</sequence>
<gene>
    <name evidence="3" type="ORF">QF206_11675</name>
</gene>
<dbReference type="PROSITE" id="PS00061">
    <property type="entry name" value="ADH_SHORT"/>
    <property type="match status" value="1"/>
</dbReference>
<dbReference type="InterPro" id="IPR036291">
    <property type="entry name" value="NAD(P)-bd_dom_sf"/>
</dbReference>
<keyword evidence="4" id="KW-1185">Reference proteome</keyword>
<dbReference type="PRINTS" id="PR00080">
    <property type="entry name" value="SDRFAMILY"/>
</dbReference>
<proteinExistence type="inferred from homology"/>
<evidence type="ECO:0000313" key="4">
    <source>
        <dbReference type="Proteomes" id="UP001321506"/>
    </source>
</evidence>
<dbReference type="PANTHER" id="PTHR43477:SF1">
    <property type="entry name" value="DIHYDROANTICAPSIN 7-DEHYDROGENASE"/>
    <property type="match status" value="1"/>
</dbReference>
<dbReference type="CDD" id="cd05233">
    <property type="entry name" value="SDR_c"/>
    <property type="match status" value="1"/>
</dbReference>
<dbReference type="Pfam" id="PF13561">
    <property type="entry name" value="adh_short_C2"/>
    <property type="match status" value="1"/>
</dbReference>
<comment type="similarity">
    <text evidence="1">Belongs to the short-chain dehydrogenases/reductases (SDR) family.</text>
</comment>
<accession>A0AAW6TC91</accession>
<name>A0AAW6TC91_9MICO</name>
<dbReference type="Gene3D" id="3.40.50.720">
    <property type="entry name" value="NAD(P)-binding Rossmann-like Domain"/>
    <property type="match status" value="1"/>
</dbReference>
<dbReference type="EC" id="1.1.-.-" evidence="3"/>
<dbReference type="InterPro" id="IPR002347">
    <property type="entry name" value="SDR_fam"/>
</dbReference>
<comment type="caution">
    <text evidence="3">The sequence shown here is derived from an EMBL/GenBank/DDBJ whole genome shotgun (WGS) entry which is preliminary data.</text>
</comment>
<dbReference type="PRINTS" id="PR00081">
    <property type="entry name" value="GDHRDH"/>
</dbReference>
<dbReference type="Proteomes" id="UP001321506">
    <property type="component" value="Unassembled WGS sequence"/>
</dbReference>
<reference evidence="3 4" key="1">
    <citation type="submission" date="2023-04" db="EMBL/GenBank/DDBJ databases">
        <title>Klugiella caeni sp. nov. isolated from the sludge of biochemical tank.</title>
        <authorList>
            <person name="Geng K."/>
        </authorList>
    </citation>
    <scope>NUCLEOTIDE SEQUENCE [LARGE SCALE GENOMIC DNA]</scope>
    <source>
        <strain evidence="3 4">YN-L-19</strain>
    </source>
</reference>
<dbReference type="EMBL" id="JASATX010000006">
    <property type="protein sequence ID" value="MDI2099623.1"/>
    <property type="molecule type" value="Genomic_DNA"/>
</dbReference>
<dbReference type="GO" id="GO:0016491">
    <property type="term" value="F:oxidoreductase activity"/>
    <property type="evidence" value="ECO:0007669"/>
    <property type="project" value="UniProtKB-KW"/>
</dbReference>
<dbReference type="PANTHER" id="PTHR43477">
    <property type="entry name" value="DIHYDROANTICAPSIN 7-DEHYDROGENASE"/>
    <property type="match status" value="1"/>
</dbReference>
<keyword evidence="2 3" id="KW-0560">Oxidoreductase</keyword>
<organism evidence="3 4">
    <name type="scientific">Ruicaihuangia caeni</name>
    <dbReference type="NCBI Taxonomy" id="3042517"/>
    <lineage>
        <taxon>Bacteria</taxon>
        <taxon>Bacillati</taxon>
        <taxon>Actinomycetota</taxon>
        <taxon>Actinomycetes</taxon>
        <taxon>Micrococcales</taxon>
        <taxon>Microbacteriaceae</taxon>
        <taxon>Ruicaihuangia</taxon>
    </lineage>
</organism>
<dbReference type="SUPFAM" id="SSF51735">
    <property type="entry name" value="NAD(P)-binding Rossmann-fold domains"/>
    <property type="match status" value="1"/>
</dbReference>
<dbReference type="AlphaFoldDB" id="A0AAW6TC91"/>
<evidence type="ECO:0000313" key="3">
    <source>
        <dbReference type="EMBL" id="MDI2099623.1"/>
    </source>
</evidence>
<dbReference type="InterPro" id="IPR051122">
    <property type="entry name" value="SDR_DHRS6-like"/>
</dbReference>